<evidence type="ECO:0000313" key="1">
    <source>
        <dbReference type="EMBL" id="KAJ4370609.1"/>
    </source>
</evidence>
<organism evidence="1 2">
    <name type="scientific">Neocucurbitaria cava</name>
    <dbReference type="NCBI Taxonomy" id="798079"/>
    <lineage>
        <taxon>Eukaryota</taxon>
        <taxon>Fungi</taxon>
        <taxon>Dikarya</taxon>
        <taxon>Ascomycota</taxon>
        <taxon>Pezizomycotina</taxon>
        <taxon>Dothideomycetes</taxon>
        <taxon>Pleosporomycetidae</taxon>
        <taxon>Pleosporales</taxon>
        <taxon>Pleosporineae</taxon>
        <taxon>Cucurbitariaceae</taxon>
        <taxon>Neocucurbitaria</taxon>
    </lineage>
</organism>
<dbReference type="AlphaFoldDB" id="A0A9W8YA46"/>
<reference evidence="1" key="1">
    <citation type="submission" date="2022-10" db="EMBL/GenBank/DDBJ databases">
        <title>Tapping the CABI collections for fungal endophytes: first genome assemblies for Collariella, Neodidymelliopsis, Ascochyta clinopodiicola, Didymella pomorum, Didymosphaeria variabile, Neocosmospora piperis and Neocucurbitaria cava.</title>
        <authorList>
            <person name="Hill R."/>
        </authorList>
    </citation>
    <scope>NUCLEOTIDE SEQUENCE</scope>
    <source>
        <strain evidence="1">IMI 356814</strain>
    </source>
</reference>
<dbReference type="OrthoDB" id="3796796at2759"/>
<sequence length="192" mass="22590">MITASGVMWHALVPTKFKSLDLCFHPQVVDQFVYYCYLADYQFDQDNEAPEIHFATSFPPDKDINSFSYRKSAVDFHLEMYELAEHVESEFLKETVHQKLSVVILARQKYTALELGMLVEIFFAAVDAARLQDDDRRIENIFVTAVLINERVRWNRDDSKVFWNMIGGYRREFVEAYREAEKANRDLLGSRR</sequence>
<dbReference type="EMBL" id="JAPEUY010000008">
    <property type="protein sequence ID" value="KAJ4370609.1"/>
    <property type="molecule type" value="Genomic_DNA"/>
</dbReference>
<name>A0A9W8YA46_9PLEO</name>
<gene>
    <name evidence="1" type="primary">SVP26_1</name>
    <name evidence="1" type="ORF">N0V83_005130</name>
</gene>
<protein>
    <submittedName>
        <fullName evidence="1">Erv26 super protein</fullName>
    </submittedName>
</protein>
<keyword evidence="2" id="KW-1185">Reference proteome</keyword>
<proteinExistence type="predicted"/>
<comment type="caution">
    <text evidence="1">The sequence shown here is derived from an EMBL/GenBank/DDBJ whole genome shotgun (WGS) entry which is preliminary data.</text>
</comment>
<accession>A0A9W8YA46</accession>
<evidence type="ECO:0000313" key="2">
    <source>
        <dbReference type="Proteomes" id="UP001140560"/>
    </source>
</evidence>
<dbReference type="Proteomes" id="UP001140560">
    <property type="component" value="Unassembled WGS sequence"/>
</dbReference>